<accession>A0ABY7BK65</accession>
<proteinExistence type="predicted"/>
<sequence length="97" mass="11349">MKYKVKNAMEEIVEKYYDVVIEDFKDAVCTCEKCRADVIALALNRLPPRYYVTEEGKIYSMLKSMESQFRVDVIAALAAAMFIVKNNQKHDKEFRDK</sequence>
<organism evidence="1 2">
    <name type="scientific">Caldicellulosiruptor morganii</name>
    <dbReference type="NCBI Taxonomy" id="1387555"/>
    <lineage>
        <taxon>Bacteria</taxon>
        <taxon>Bacillati</taxon>
        <taxon>Bacillota</taxon>
        <taxon>Bacillota incertae sedis</taxon>
        <taxon>Caldicellulosiruptorales</taxon>
        <taxon>Caldicellulosiruptoraceae</taxon>
        <taxon>Caldicellulosiruptor</taxon>
    </lineage>
</organism>
<evidence type="ECO:0000313" key="2">
    <source>
        <dbReference type="Proteomes" id="UP001164909"/>
    </source>
</evidence>
<dbReference type="Pfam" id="PF10719">
    <property type="entry name" value="ComFB"/>
    <property type="match status" value="1"/>
</dbReference>
<dbReference type="InterPro" id="IPR019657">
    <property type="entry name" value="ComFB"/>
</dbReference>
<reference evidence="1" key="1">
    <citation type="submission" date="2022-12" db="EMBL/GenBank/DDBJ databases">
        <authorList>
            <person name="Bing R.G."/>
            <person name="Willard D.J."/>
            <person name="Manesh M.J.H."/>
            <person name="Laemthong T."/>
            <person name="Crosby J.R."/>
            <person name="Kelly R.M."/>
        </authorList>
    </citation>
    <scope>NUCLEOTIDE SEQUENCE</scope>
    <source>
        <strain evidence="1">DSM 8990</strain>
    </source>
</reference>
<dbReference type="RefSeq" id="WP_045170212.1">
    <property type="nucleotide sequence ID" value="NZ_CP113865.1"/>
</dbReference>
<keyword evidence="2" id="KW-1185">Reference proteome</keyword>
<dbReference type="Proteomes" id="UP001164909">
    <property type="component" value="Chromosome"/>
</dbReference>
<gene>
    <name evidence="1" type="ORF">OTK00_001678</name>
</gene>
<evidence type="ECO:0000313" key="1">
    <source>
        <dbReference type="EMBL" id="WAM33199.1"/>
    </source>
</evidence>
<dbReference type="EMBL" id="CP113865">
    <property type="protein sequence ID" value="WAM33199.1"/>
    <property type="molecule type" value="Genomic_DNA"/>
</dbReference>
<name>A0ABY7BK65_9FIRM</name>
<protein>
    <submittedName>
        <fullName evidence="1">Competence protein ComFB</fullName>
    </submittedName>
</protein>